<organism evidence="1">
    <name type="scientific">marine sediment metagenome</name>
    <dbReference type="NCBI Taxonomy" id="412755"/>
    <lineage>
        <taxon>unclassified sequences</taxon>
        <taxon>metagenomes</taxon>
        <taxon>ecological metagenomes</taxon>
    </lineage>
</organism>
<reference evidence="1" key="1">
    <citation type="journal article" date="2015" name="Nature">
        <title>Complex archaea that bridge the gap between prokaryotes and eukaryotes.</title>
        <authorList>
            <person name="Spang A."/>
            <person name="Saw J.H."/>
            <person name="Jorgensen S.L."/>
            <person name="Zaremba-Niedzwiedzka K."/>
            <person name="Martijn J."/>
            <person name="Lind A.E."/>
            <person name="van Eijk R."/>
            <person name="Schleper C."/>
            <person name="Guy L."/>
            <person name="Ettema T.J."/>
        </authorList>
    </citation>
    <scope>NUCLEOTIDE SEQUENCE</scope>
</reference>
<accession>A0A0F9D431</accession>
<name>A0A0F9D431_9ZZZZ</name>
<gene>
    <name evidence="1" type="ORF">LCGC14_2246730</name>
</gene>
<evidence type="ECO:0000313" key="1">
    <source>
        <dbReference type="EMBL" id="KKL56304.1"/>
    </source>
</evidence>
<sequence>RLLLQEKVPGLEGTKNQIKEVMQLSKRRLMFENTRRRNKK</sequence>
<dbReference type="EMBL" id="LAZR01030540">
    <property type="protein sequence ID" value="KKL56304.1"/>
    <property type="molecule type" value="Genomic_DNA"/>
</dbReference>
<proteinExistence type="predicted"/>
<feature type="non-terminal residue" evidence="1">
    <location>
        <position position="1"/>
    </location>
</feature>
<comment type="caution">
    <text evidence="1">The sequence shown here is derived from an EMBL/GenBank/DDBJ whole genome shotgun (WGS) entry which is preliminary data.</text>
</comment>
<protein>
    <submittedName>
        <fullName evidence="1">Uncharacterized protein</fullName>
    </submittedName>
</protein>
<dbReference type="AlphaFoldDB" id="A0A0F9D431"/>